<dbReference type="AlphaFoldDB" id="A0A2G2XTX6"/>
<name>A0A2G2XTX6_CAPAN</name>
<sequence>MPQCHGALVPWCHGALLPWCHGATVPWCHYAMAPRCLGDIEPLSLRAFVPWCYGALVPSSHCVMMPRCLRARCHGALVQRCLVRYQSVARSKHNGTLNLSGAPFQGTWGRSAAEDALQTRIQTMEPPDSKAGLFPVRSPLLRESL</sequence>
<dbReference type="PANTHER" id="PTHR34723">
    <property type="entry name" value="PROTEIN CBG17025"/>
    <property type="match status" value="1"/>
</dbReference>
<comment type="caution">
    <text evidence="2">The sequence shown here is derived from an EMBL/GenBank/DDBJ whole genome shotgun (WGS) entry which is preliminary data.</text>
</comment>
<protein>
    <submittedName>
        <fullName evidence="2">Uncharacterized protein</fullName>
    </submittedName>
</protein>
<keyword evidence="3" id="KW-1185">Reference proteome</keyword>
<dbReference type="EMBL" id="AYRZ02000434">
    <property type="protein sequence ID" value="PHT60947.1"/>
    <property type="molecule type" value="Genomic_DNA"/>
</dbReference>
<proteinExistence type="predicted"/>
<reference evidence="2 3" key="2">
    <citation type="journal article" date="2017" name="Genome Biol.">
        <title>New reference genome sequences of hot pepper reveal the massive evolution of plant disease-resistance genes by retroduplication.</title>
        <authorList>
            <person name="Kim S."/>
            <person name="Park J."/>
            <person name="Yeom S.I."/>
            <person name="Kim Y.M."/>
            <person name="Seo E."/>
            <person name="Kim K.T."/>
            <person name="Kim M.S."/>
            <person name="Lee J.M."/>
            <person name="Cheong K."/>
            <person name="Shin H.S."/>
            <person name="Kim S.B."/>
            <person name="Han K."/>
            <person name="Lee J."/>
            <person name="Park M."/>
            <person name="Lee H.A."/>
            <person name="Lee H.Y."/>
            <person name="Lee Y."/>
            <person name="Oh S."/>
            <person name="Lee J.H."/>
            <person name="Choi E."/>
            <person name="Choi E."/>
            <person name="Lee S.E."/>
            <person name="Jeon J."/>
            <person name="Kim H."/>
            <person name="Choi G."/>
            <person name="Song H."/>
            <person name="Lee J."/>
            <person name="Lee S.C."/>
            <person name="Kwon J.K."/>
            <person name="Lee H.Y."/>
            <person name="Koo N."/>
            <person name="Hong Y."/>
            <person name="Kim R.W."/>
            <person name="Kang W.H."/>
            <person name="Huh J.H."/>
            <person name="Kang B.C."/>
            <person name="Yang T.J."/>
            <person name="Lee Y.H."/>
            <person name="Bennetzen J.L."/>
            <person name="Choi D."/>
        </authorList>
    </citation>
    <scope>NUCLEOTIDE SEQUENCE [LARGE SCALE GENOMIC DNA]</scope>
    <source>
        <strain evidence="3">cv. CM334</strain>
    </source>
</reference>
<dbReference type="STRING" id="4072.A0A2G2XTX6"/>
<evidence type="ECO:0000313" key="3">
    <source>
        <dbReference type="Proteomes" id="UP000222542"/>
    </source>
</evidence>
<dbReference type="PANTHER" id="PTHR34723:SF8">
    <property type="entry name" value="PROTEIN CBG17025"/>
    <property type="match status" value="1"/>
</dbReference>
<gene>
    <name evidence="2" type="ORF">T459_35201</name>
</gene>
<feature type="signal peptide" evidence="1">
    <location>
        <begin position="1"/>
        <end position="22"/>
    </location>
</feature>
<evidence type="ECO:0000313" key="2">
    <source>
        <dbReference type="EMBL" id="PHT60947.1"/>
    </source>
</evidence>
<feature type="chain" id="PRO_5013941865" evidence="1">
    <location>
        <begin position="23"/>
        <end position="145"/>
    </location>
</feature>
<dbReference type="Gramene" id="PHT60947">
    <property type="protein sequence ID" value="PHT60947"/>
    <property type="gene ID" value="T459_35201"/>
</dbReference>
<organism evidence="2 3">
    <name type="scientific">Capsicum annuum</name>
    <name type="common">Capsicum pepper</name>
    <dbReference type="NCBI Taxonomy" id="4072"/>
    <lineage>
        <taxon>Eukaryota</taxon>
        <taxon>Viridiplantae</taxon>
        <taxon>Streptophyta</taxon>
        <taxon>Embryophyta</taxon>
        <taxon>Tracheophyta</taxon>
        <taxon>Spermatophyta</taxon>
        <taxon>Magnoliopsida</taxon>
        <taxon>eudicotyledons</taxon>
        <taxon>Gunneridae</taxon>
        <taxon>Pentapetalae</taxon>
        <taxon>asterids</taxon>
        <taxon>lamiids</taxon>
        <taxon>Solanales</taxon>
        <taxon>Solanaceae</taxon>
        <taxon>Solanoideae</taxon>
        <taxon>Capsiceae</taxon>
        <taxon>Capsicum</taxon>
    </lineage>
</organism>
<keyword evidence="1" id="KW-0732">Signal</keyword>
<evidence type="ECO:0000256" key="1">
    <source>
        <dbReference type="SAM" id="SignalP"/>
    </source>
</evidence>
<accession>A0A2G2XTX6</accession>
<dbReference type="Proteomes" id="UP000222542">
    <property type="component" value="Unassembled WGS sequence"/>
</dbReference>
<reference evidence="2 3" key="1">
    <citation type="journal article" date="2014" name="Nat. Genet.">
        <title>Genome sequence of the hot pepper provides insights into the evolution of pungency in Capsicum species.</title>
        <authorList>
            <person name="Kim S."/>
            <person name="Park M."/>
            <person name="Yeom S.I."/>
            <person name="Kim Y.M."/>
            <person name="Lee J.M."/>
            <person name="Lee H.A."/>
            <person name="Seo E."/>
            <person name="Choi J."/>
            <person name="Cheong K."/>
            <person name="Kim K.T."/>
            <person name="Jung K."/>
            <person name="Lee G.W."/>
            <person name="Oh S.K."/>
            <person name="Bae C."/>
            <person name="Kim S.B."/>
            <person name="Lee H.Y."/>
            <person name="Kim S.Y."/>
            <person name="Kim M.S."/>
            <person name="Kang B.C."/>
            <person name="Jo Y.D."/>
            <person name="Yang H.B."/>
            <person name="Jeong H.J."/>
            <person name="Kang W.H."/>
            <person name="Kwon J.K."/>
            <person name="Shin C."/>
            <person name="Lim J.Y."/>
            <person name="Park J.H."/>
            <person name="Huh J.H."/>
            <person name="Kim J.S."/>
            <person name="Kim B.D."/>
            <person name="Cohen O."/>
            <person name="Paran I."/>
            <person name="Suh M.C."/>
            <person name="Lee S.B."/>
            <person name="Kim Y.K."/>
            <person name="Shin Y."/>
            <person name="Noh S.J."/>
            <person name="Park J."/>
            <person name="Seo Y.S."/>
            <person name="Kwon S.Y."/>
            <person name="Kim H.A."/>
            <person name="Park J.M."/>
            <person name="Kim H.J."/>
            <person name="Choi S.B."/>
            <person name="Bosland P.W."/>
            <person name="Reeves G."/>
            <person name="Jo S.H."/>
            <person name="Lee B.W."/>
            <person name="Cho H.T."/>
            <person name="Choi H.S."/>
            <person name="Lee M.S."/>
            <person name="Yu Y."/>
            <person name="Do Choi Y."/>
            <person name="Park B.S."/>
            <person name="van Deynze A."/>
            <person name="Ashrafi H."/>
            <person name="Hill T."/>
            <person name="Kim W.T."/>
            <person name="Pai H.S."/>
            <person name="Ahn H.K."/>
            <person name="Yeam I."/>
            <person name="Giovannoni J.J."/>
            <person name="Rose J.K."/>
            <person name="Sorensen I."/>
            <person name="Lee S.J."/>
            <person name="Kim R.W."/>
            <person name="Choi I.Y."/>
            <person name="Choi B.S."/>
            <person name="Lim J.S."/>
            <person name="Lee Y.H."/>
            <person name="Choi D."/>
        </authorList>
    </citation>
    <scope>NUCLEOTIDE SEQUENCE [LARGE SCALE GENOMIC DNA]</scope>
    <source>
        <strain evidence="3">cv. CM334</strain>
    </source>
</reference>